<reference evidence="2" key="1">
    <citation type="submission" date="2021-09" db="EMBL/GenBank/DDBJ databases">
        <authorList>
            <consortium name="AG Swart"/>
            <person name="Singh M."/>
            <person name="Singh A."/>
            <person name="Seah K."/>
            <person name="Emmerich C."/>
        </authorList>
    </citation>
    <scope>NUCLEOTIDE SEQUENCE</scope>
    <source>
        <strain evidence="2">ATCC30299</strain>
    </source>
</reference>
<organism evidence="2 3">
    <name type="scientific">Blepharisma stoltei</name>
    <dbReference type="NCBI Taxonomy" id="1481888"/>
    <lineage>
        <taxon>Eukaryota</taxon>
        <taxon>Sar</taxon>
        <taxon>Alveolata</taxon>
        <taxon>Ciliophora</taxon>
        <taxon>Postciliodesmatophora</taxon>
        <taxon>Heterotrichea</taxon>
        <taxon>Heterotrichida</taxon>
        <taxon>Blepharismidae</taxon>
        <taxon>Blepharisma</taxon>
    </lineage>
</organism>
<evidence type="ECO:0000313" key="3">
    <source>
        <dbReference type="Proteomes" id="UP001162131"/>
    </source>
</evidence>
<dbReference type="Proteomes" id="UP001162131">
    <property type="component" value="Unassembled WGS sequence"/>
</dbReference>
<feature type="compositionally biased region" description="Basic and acidic residues" evidence="1">
    <location>
        <begin position="19"/>
        <end position="47"/>
    </location>
</feature>
<sequence>MKTHTAKKTKSPKKKTKISAKEKKLIEKQAKAKERAEKKAKKLEQKLKKASKKTPKTAKKVEIIKAPQVKFARISEINEETKEKSKEYCLPKWENEVMSSRKQFYNSFTGFVINFLRINGPTDVQDICLAIDEVYPKLRSLRGERYKGNDMIKAIRALAGFKVCKVEDDIWSLREPQATQYECRKIAILEHRRYLMRTNALMRPDMYSKILKKMQQIESYRREIASDHIFKGIFEKPFHTLRGNESMPEAIRKIGHERFIGFVQGYVLTEVYYDQLKKMKWRRQAIDDRMEVLLQNILQRLNSIEANVELPTERMRREYKSFKLDLMEEGVIVVKAGTEKPSEGGEDD</sequence>
<protein>
    <submittedName>
        <fullName evidence="2">Uncharacterized protein</fullName>
    </submittedName>
</protein>
<dbReference type="EMBL" id="CAJZBQ010000040">
    <property type="protein sequence ID" value="CAG9326254.1"/>
    <property type="molecule type" value="Genomic_DNA"/>
</dbReference>
<keyword evidence="3" id="KW-1185">Reference proteome</keyword>
<evidence type="ECO:0000256" key="1">
    <source>
        <dbReference type="SAM" id="MobiDB-lite"/>
    </source>
</evidence>
<feature type="compositionally biased region" description="Basic residues" evidence="1">
    <location>
        <begin position="48"/>
        <end position="58"/>
    </location>
</feature>
<feature type="region of interest" description="Disordered" evidence="1">
    <location>
        <begin position="1"/>
        <end position="59"/>
    </location>
</feature>
<evidence type="ECO:0000313" key="2">
    <source>
        <dbReference type="EMBL" id="CAG9326254.1"/>
    </source>
</evidence>
<dbReference type="AlphaFoldDB" id="A0AAU9JMA7"/>
<feature type="compositionally biased region" description="Basic residues" evidence="1">
    <location>
        <begin position="1"/>
        <end position="18"/>
    </location>
</feature>
<accession>A0AAU9JMA7</accession>
<gene>
    <name evidence="2" type="ORF">BSTOLATCC_MIC40685</name>
</gene>
<proteinExistence type="predicted"/>
<comment type="caution">
    <text evidence="2">The sequence shown here is derived from an EMBL/GenBank/DDBJ whole genome shotgun (WGS) entry which is preliminary data.</text>
</comment>
<name>A0AAU9JMA7_9CILI</name>